<evidence type="ECO:0000259" key="3">
    <source>
        <dbReference type="SMART" id="SM00827"/>
    </source>
</evidence>
<comment type="caution">
    <text evidence="4">The sequence shown here is derived from an EMBL/GenBank/DDBJ whole genome shotgun (WGS) entry which is preliminary data.</text>
</comment>
<evidence type="ECO:0000256" key="1">
    <source>
        <dbReference type="ARBA" id="ARBA00022450"/>
    </source>
</evidence>
<dbReference type="Gene3D" id="3.30.70.250">
    <property type="entry name" value="Malonyl-CoA ACP transacylase, ACP-binding"/>
    <property type="match status" value="1"/>
</dbReference>
<accession>A0ABR6BAI6</accession>
<proteinExistence type="predicted"/>
<keyword evidence="4" id="KW-0808">Transferase</keyword>
<name>A0ABR6BAI6_9PSEU</name>
<dbReference type="InterPro" id="IPR001227">
    <property type="entry name" value="Ac_transferase_dom_sf"/>
</dbReference>
<dbReference type="SUPFAM" id="SSF52151">
    <property type="entry name" value="FabD/lysophospholipase-like"/>
    <property type="match status" value="1"/>
</dbReference>
<sequence>MTPPVCLLLPGQGAQHPGMAVALYDREPEFTRVVDAFFDLLGAEGRTLRAEWLSGKASELFDDGTRAQPLLFVLGVAVGRTLCHHGVRPTALLGHSIGELAAATLAEVFDLPGAAEVIASRSAALAEAPAGGMLAVAARPEQLGEFLDDLVVFGGQNAPVQTVLSGPEHQLAAVGAALTRAGMAWRRVPARQAFHSPAMSVAVARLTAAFGRISLVAPRIPIWSTATAEVVTPDQAGSPGFWAGQLSAPVLFWPALDALLGTGDHVLVETGPGQQLSTLARRHPAVRGGASRVVPLLANRPEKDWSTWCAARDQLTELASSAANHS</sequence>
<organism evidence="4 5">
    <name type="scientific">Kutzneria viridogrisea</name>
    <dbReference type="NCBI Taxonomy" id="47990"/>
    <lineage>
        <taxon>Bacteria</taxon>
        <taxon>Bacillati</taxon>
        <taxon>Actinomycetota</taxon>
        <taxon>Actinomycetes</taxon>
        <taxon>Pseudonocardiales</taxon>
        <taxon>Pseudonocardiaceae</taxon>
        <taxon>Kutzneria</taxon>
    </lineage>
</organism>
<dbReference type="EMBL" id="JACJID010000001">
    <property type="protein sequence ID" value="MBA8923835.1"/>
    <property type="molecule type" value="Genomic_DNA"/>
</dbReference>
<dbReference type="InterPro" id="IPR016036">
    <property type="entry name" value="Malonyl_transacylase_ACP-bd"/>
</dbReference>
<dbReference type="InterPro" id="IPR050091">
    <property type="entry name" value="PKS_NRPS_Biosynth_Enz"/>
</dbReference>
<reference evidence="4 5" key="1">
    <citation type="submission" date="2020-08" db="EMBL/GenBank/DDBJ databases">
        <title>Genomic Encyclopedia of Archaeal and Bacterial Type Strains, Phase II (KMG-II): from individual species to whole genera.</title>
        <authorList>
            <person name="Goeker M."/>
        </authorList>
    </citation>
    <scope>NUCLEOTIDE SEQUENCE [LARGE SCALE GENOMIC DNA]</scope>
    <source>
        <strain evidence="4 5">DSM 43850</strain>
    </source>
</reference>
<protein>
    <submittedName>
        <fullName evidence="4">Acyl transferase domain-containing protein</fullName>
    </submittedName>
</protein>
<dbReference type="RefSeq" id="WP_182836405.1">
    <property type="nucleotide sequence ID" value="NZ_BAAABQ010000065.1"/>
</dbReference>
<gene>
    <name evidence="4" type="ORF">BC739_001032</name>
</gene>
<keyword evidence="1" id="KW-0596">Phosphopantetheine</keyword>
<dbReference type="SUPFAM" id="SSF55048">
    <property type="entry name" value="Probable ACP-binding domain of malonyl-CoA ACP transacylase"/>
    <property type="match status" value="1"/>
</dbReference>
<keyword evidence="5" id="KW-1185">Reference proteome</keyword>
<dbReference type="PANTHER" id="PTHR43775">
    <property type="entry name" value="FATTY ACID SYNTHASE"/>
    <property type="match status" value="1"/>
</dbReference>
<dbReference type="Gene3D" id="3.30.70.3290">
    <property type="match status" value="1"/>
</dbReference>
<dbReference type="GO" id="GO:0016740">
    <property type="term" value="F:transferase activity"/>
    <property type="evidence" value="ECO:0007669"/>
    <property type="project" value="UniProtKB-KW"/>
</dbReference>
<evidence type="ECO:0000256" key="2">
    <source>
        <dbReference type="ARBA" id="ARBA00022553"/>
    </source>
</evidence>
<evidence type="ECO:0000313" key="4">
    <source>
        <dbReference type="EMBL" id="MBA8923835.1"/>
    </source>
</evidence>
<evidence type="ECO:0000313" key="5">
    <source>
        <dbReference type="Proteomes" id="UP000517916"/>
    </source>
</evidence>
<dbReference type="InterPro" id="IPR014043">
    <property type="entry name" value="Acyl_transferase_dom"/>
</dbReference>
<dbReference type="Gene3D" id="3.40.366.10">
    <property type="entry name" value="Malonyl-Coenzyme A Acyl Carrier Protein, domain 2"/>
    <property type="match status" value="1"/>
</dbReference>
<dbReference type="Pfam" id="PF00698">
    <property type="entry name" value="Acyl_transf_1"/>
    <property type="match status" value="1"/>
</dbReference>
<dbReference type="Proteomes" id="UP000517916">
    <property type="component" value="Unassembled WGS sequence"/>
</dbReference>
<feature type="domain" description="Malonyl-CoA:ACP transacylase (MAT)" evidence="3">
    <location>
        <begin position="8"/>
        <end position="301"/>
    </location>
</feature>
<dbReference type="PANTHER" id="PTHR43775:SF37">
    <property type="entry name" value="SI:DKEY-61P9.11"/>
    <property type="match status" value="1"/>
</dbReference>
<keyword evidence="2" id="KW-0597">Phosphoprotein</keyword>
<dbReference type="InterPro" id="IPR016035">
    <property type="entry name" value="Acyl_Trfase/lysoPLipase"/>
</dbReference>
<dbReference type="SMART" id="SM00827">
    <property type="entry name" value="PKS_AT"/>
    <property type="match status" value="1"/>
</dbReference>